<sequence>MGDGAAVVTNTTRSRPTTSARSRQQAWAPCRRDWVDNNQKGRNPMGLLDDYPQRFGWRIWNLNTEPAHLRSPFHDGELATRFLDAQCPHGNQPPSSACVCGIHYTPDLQQFITWQHWNNPSHWLGERTAITYGIGAGHVLPDQHHTDPGAMRAHRYYALAIHIPADLAHHADELRTHYRLAVTPTLNTDALTATTSAIADALSTNGPELFDLIARATT</sequence>
<evidence type="ECO:0000313" key="2">
    <source>
        <dbReference type="EMBL" id="SUA02955.1"/>
    </source>
</evidence>
<name>A0A378UXY0_MYCFO</name>
<dbReference type="Proteomes" id="UP000255389">
    <property type="component" value="Unassembled WGS sequence"/>
</dbReference>
<proteinExistence type="predicted"/>
<organism evidence="2 3">
    <name type="scientific">Mycolicibacterium fortuitum</name>
    <name type="common">Mycobacterium fortuitum</name>
    <dbReference type="NCBI Taxonomy" id="1766"/>
    <lineage>
        <taxon>Bacteria</taxon>
        <taxon>Bacillati</taxon>
        <taxon>Actinomycetota</taxon>
        <taxon>Actinomycetes</taxon>
        <taxon>Mycobacteriales</taxon>
        <taxon>Mycobacteriaceae</taxon>
        <taxon>Mycolicibacterium</taxon>
    </lineage>
</organism>
<dbReference type="AlphaFoldDB" id="A0A378UXY0"/>
<gene>
    <name evidence="2" type="ORF">NCTC1542_04431</name>
</gene>
<dbReference type="EMBL" id="UGQY01000004">
    <property type="protein sequence ID" value="SUA02955.1"/>
    <property type="molecule type" value="Genomic_DNA"/>
</dbReference>
<feature type="region of interest" description="Disordered" evidence="1">
    <location>
        <begin position="1"/>
        <end position="25"/>
    </location>
</feature>
<feature type="compositionally biased region" description="Low complexity" evidence="1">
    <location>
        <begin position="11"/>
        <end position="23"/>
    </location>
</feature>
<evidence type="ECO:0000256" key="1">
    <source>
        <dbReference type="SAM" id="MobiDB-lite"/>
    </source>
</evidence>
<protein>
    <submittedName>
        <fullName evidence="2">Uncharacterized protein</fullName>
    </submittedName>
</protein>
<reference evidence="2 3" key="1">
    <citation type="submission" date="2018-06" db="EMBL/GenBank/DDBJ databases">
        <authorList>
            <consortium name="Pathogen Informatics"/>
            <person name="Doyle S."/>
        </authorList>
    </citation>
    <scope>NUCLEOTIDE SEQUENCE [LARGE SCALE GENOMIC DNA]</scope>
    <source>
        <strain evidence="2 3">NCTC1542</strain>
    </source>
</reference>
<accession>A0A378UXY0</accession>
<evidence type="ECO:0000313" key="3">
    <source>
        <dbReference type="Proteomes" id="UP000255389"/>
    </source>
</evidence>